<accession>A0A9Q0FLW3</accession>
<name>A0A9Q0FLW3_9ROSI</name>
<reference evidence="3" key="1">
    <citation type="submission" date="2022-02" db="EMBL/GenBank/DDBJ databases">
        <authorList>
            <person name="Henning P.M."/>
            <person name="McCubbin A.G."/>
            <person name="Shore J.S."/>
        </authorList>
    </citation>
    <scope>NUCLEOTIDE SEQUENCE</scope>
    <source>
        <strain evidence="3">F60SS</strain>
        <tissue evidence="3">Leaves</tissue>
    </source>
</reference>
<comment type="caution">
    <text evidence="3">The sequence shown here is derived from an EMBL/GenBank/DDBJ whole genome shotgun (WGS) entry which is preliminary data.</text>
</comment>
<proteinExistence type="predicted"/>
<evidence type="ECO:0000259" key="1">
    <source>
        <dbReference type="Pfam" id="PF00646"/>
    </source>
</evidence>
<sequence length="407" mass="46597">MKESKMATVDGVSAALSCDDILCEILSRLPPQSVIRSITVAKRWLHFICSPSFGSHYLSRWQVSYNLLGFFVCNTLYLGRRHQDGLCRPKSEPALPFLSTSNEGDDLKFSGILKQLGFFIDSSNGLLLCGRHPRTYFVWNPISKQQCRLPHPRVFFEDLCMAFLVDDYPSDNMLYKVIRAKCECKLDTKTVAIETFDSRTSTWHYSTLNCSSTLSLSPWTVAAVINGVVHWFAEQGNIAVYDPDNDKRNVVLIRLPSSNDFDERAIGVSSDRLLQYGCSTKSETEIWVLEKERKSFFCTSSSSTSFDSCWKLRYRLNFKLMWKKNPTLMVAFWSRSKETQILSFLPQNSESVLIRCGSDIFLLNLASQHLEVVRYSGRGSSIMWDFSRVVPYFRPAWPHISHRVVSP</sequence>
<dbReference type="InterPro" id="IPR050796">
    <property type="entry name" value="SCF_F-box_component"/>
</dbReference>
<dbReference type="InterPro" id="IPR036047">
    <property type="entry name" value="F-box-like_dom_sf"/>
</dbReference>
<evidence type="ECO:0000313" key="3">
    <source>
        <dbReference type="EMBL" id="KAJ4832837.1"/>
    </source>
</evidence>
<dbReference type="InterPro" id="IPR006527">
    <property type="entry name" value="F-box-assoc_dom_typ1"/>
</dbReference>
<feature type="domain" description="F-box associated beta-propeller type 1" evidence="2">
    <location>
        <begin position="123"/>
        <end position="291"/>
    </location>
</feature>
<dbReference type="PANTHER" id="PTHR31672:SF9">
    <property type="entry name" value="F-BOX DOMAIN-CONTAINING PROTEIN"/>
    <property type="match status" value="1"/>
</dbReference>
<evidence type="ECO:0000259" key="2">
    <source>
        <dbReference type="Pfam" id="PF07734"/>
    </source>
</evidence>
<dbReference type="OrthoDB" id="1533516at2759"/>
<organism evidence="3 4">
    <name type="scientific">Turnera subulata</name>
    <dbReference type="NCBI Taxonomy" id="218843"/>
    <lineage>
        <taxon>Eukaryota</taxon>
        <taxon>Viridiplantae</taxon>
        <taxon>Streptophyta</taxon>
        <taxon>Embryophyta</taxon>
        <taxon>Tracheophyta</taxon>
        <taxon>Spermatophyta</taxon>
        <taxon>Magnoliopsida</taxon>
        <taxon>eudicotyledons</taxon>
        <taxon>Gunneridae</taxon>
        <taxon>Pentapetalae</taxon>
        <taxon>rosids</taxon>
        <taxon>fabids</taxon>
        <taxon>Malpighiales</taxon>
        <taxon>Passifloraceae</taxon>
        <taxon>Turnera</taxon>
    </lineage>
</organism>
<protein>
    <recommendedName>
        <fullName evidence="5">F-box domain-containing protein</fullName>
    </recommendedName>
</protein>
<dbReference type="AlphaFoldDB" id="A0A9Q0FLW3"/>
<dbReference type="EMBL" id="JAKUCV010005064">
    <property type="protein sequence ID" value="KAJ4832837.1"/>
    <property type="molecule type" value="Genomic_DNA"/>
</dbReference>
<evidence type="ECO:0008006" key="5">
    <source>
        <dbReference type="Google" id="ProtNLM"/>
    </source>
</evidence>
<dbReference type="InterPro" id="IPR001810">
    <property type="entry name" value="F-box_dom"/>
</dbReference>
<dbReference type="InterPro" id="IPR017451">
    <property type="entry name" value="F-box-assoc_interact_dom"/>
</dbReference>
<keyword evidence="4" id="KW-1185">Reference proteome</keyword>
<dbReference type="NCBIfam" id="TIGR01640">
    <property type="entry name" value="F_box_assoc_1"/>
    <property type="match status" value="1"/>
</dbReference>
<dbReference type="Pfam" id="PF07734">
    <property type="entry name" value="FBA_1"/>
    <property type="match status" value="1"/>
</dbReference>
<evidence type="ECO:0000313" key="4">
    <source>
        <dbReference type="Proteomes" id="UP001141552"/>
    </source>
</evidence>
<dbReference type="Pfam" id="PF00646">
    <property type="entry name" value="F-box"/>
    <property type="match status" value="1"/>
</dbReference>
<gene>
    <name evidence="3" type="ORF">Tsubulata_001919</name>
</gene>
<dbReference type="SUPFAM" id="SSF81383">
    <property type="entry name" value="F-box domain"/>
    <property type="match status" value="1"/>
</dbReference>
<reference evidence="3" key="2">
    <citation type="journal article" date="2023" name="Plants (Basel)">
        <title>Annotation of the Turnera subulata (Passifloraceae) Draft Genome Reveals the S-Locus Evolved after the Divergence of Turneroideae from Passifloroideae in a Stepwise Manner.</title>
        <authorList>
            <person name="Henning P.M."/>
            <person name="Roalson E.H."/>
            <person name="Mir W."/>
            <person name="McCubbin A.G."/>
            <person name="Shore J.S."/>
        </authorList>
    </citation>
    <scope>NUCLEOTIDE SEQUENCE</scope>
    <source>
        <strain evidence="3">F60SS</strain>
    </source>
</reference>
<feature type="domain" description="F-box" evidence="1">
    <location>
        <begin position="19"/>
        <end position="54"/>
    </location>
</feature>
<dbReference type="Proteomes" id="UP001141552">
    <property type="component" value="Unassembled WGS sequence"/>
</dbReference>
<dbReference type="PANTHER" id="PTHR31672">
    <property type="entry name" value="BNACNNG10540D PROTEIN"/>
    <property type="match status" value="1"/>
</dbReference>